<sequence>MFVLFLSSFGFLLFPSFSFSFFIGMKTFLSTCKCKWFSHLYNSKLPIENQAVTSPVRSEITCPQSPVPPMKKETNQISKSKKKRKHPVNRSYTQSVWCQNILYCENYFNKKNTTPFSEAISALHFEFIP</sequence>
<gene>
    <name evidence="2" type="ORF">PanWU01x14_334780</name>
</gene>
<reference evidence="3" key="1">
    <citation type="submission" date="2016-06" db="EMBL/GenBank/DDBJ databases">
        <title>Parallel loss of symbiosis genes in relatives of nitrogen-fixing non-legume Parasponia.</title>
        <authorList>
            <person name="Van Velzen R."/>
            <person name="Holmer R."/>
            <person name="Bu F."/>
            <person name="Rutten L."/>
            <person name="Van Zeijl A."/>
            <person name="Liu W."/>
            <person name="Santuari L."/>
            <person name="Cao Q."/>
            <person name="Sharma T."/>
            <person name="Shen D."/>
            <person name="Roswanjaya Y."/>
            <person name="Wardhani T."/>
            <person name="Kalhor M.S."/>
            <person name="Jansen J."/>
            <person name="Van den Hoogen J."/>
            <person name="Gungor B."/>
            <person name="Hartog M."/>
            <person name="Hontelez J."/>
            <person name="Verver J."/>
            <person name="Yang W.-C."/>
            <person name="Schijlen E."/>
            <person name="Repin R."/>
            <person name="Schilthuizen M."/>
            <person name="Schranz E."/>
            <person name="Heidstra R."/>
            <person name="Miyata K."/>
            <person name="Fedorova E."/>
            <person name="Kohlen W."/>
            <person name="Bisseling T."/>
            <person name="Smit S."/>
            <person name="Geurts R."/>
        </authorList>
    </citation>
    <scope>NUCLEOTIDE SEQUENCE [LARGE SCALE GENOMIC DNA]</scope>
    <source>
        <strain evidence="3">cv. WU1-14</strain>
    </source>
</reference>
<feature type="compositionally biased region" description="Basic residues" evidence="1">
    <location>
        <begin position="79"/>
        <end position="88"/>
    </location>
</feature>
<evidence type="ECO:0000256" key="1">
    <source>
        <dbReference type="SAM" id="MobiDB-lite"/>
    </source>
</evidence>
<dbReference type="Proteomes" id="UP000237105">
    <property type="component" value="Unassembled WGS sequence"/>
</dbReference>
<evidence type="ECO:0000313" key="3">
    <source>
        <dbReference type="Proteomes" id="UP000237105"/>
    </source>
</evidence>
<feature type="region of interest" description="Disordered" evidence="1">
    <location>
        <begin position="59"/>
        <end position="88"/>
    </location>
</feature>
<comment type="caution">
    <text evidence="2">The sequence shown here is derived from an EMBL/GenBank/DDBJ whole genome shotgun (WGS) entry which is preliminary data.</text>
</comment>
<accession>A0A2P5AGH1</accession>
<organism evidence="2 3">
    <name type="scientific">Parasponia andersonii</name>
    <name type="common">Sponia andersonii</name>
    <dbReference type="NCBI Taxonomy" id="3476"/>
    <lineage>
        <taxon>Eukaryota</taxon>
        <taxon>Viridiplantae</taxon>
        <taxon>Streptophyta</taxon>
        <taxon>Embryophyta</taxon>
        <taxon>Tracheophyta</taxon>
        <taxon>Spermatophyta</taxon>
        <taxon>Magnoliopsida</taxon>
        <taxon>eudicotyledons</taxon>
        <taxon>Gunneridae</taxon>
        <taxon>Pentapetalae</taxon>
        <taxon>rosids</taxon>
        <taxon>fabids</taxon>
        <taxon>Rosales</taxon>
        <taxon>Cannabaceae</taxon>
        <taxon>Parasponia</taxon>
    </lineage>
</organism>
<name>A0A2P5AGH1_PARAD</name>
<dbReference type="EMBL" id="JXTB01000604">
    <property type="protein sequence ID" value="PON35638.1"/>
    <property type="molecule type" value="Genomic_DNA"/>
</dbReference>
<dbReference type="AlphaFoldDB" id="A0A2P5AGH1"/>
<evidence type="ECO:0000313" key="2">
    <source>
        <dbReference type="EMBL" id="PON35638.1"/>
    </source>
</evidence>
<proteinExistence type="predicted"/>
<protein>
    <submittedName>
        <fullName evidence="2">Uncharacterized protein</fullName>
    </submittedName>
</protein>
<keyword evidence="3" id="KW-1185">Reference proteome</keyword>